<dbReference type="VEuPathDB" id="VectorBase:ASIC010790"/>
<feature type="coiled-coil region" evidence="7">
    <location>
        <begin position="277"/>
        <end position="319"/>
    </location>
</feature>
<evidence type="ECO:0000256" key="7">
    <source>
        <dbReference type="SAM" id="Coils"/>
    </source>
</evidence>
<dbReference type="EnsemblMetazoa" id="ASIC010790-RA">
    <property type="protein sequence ID" value="ASIC010790-PA"/>
    <property type="gene ID" value="ASIC010790"/>
</dbReference>
<reference evidence="10 12" key="1">
    <citation type="journal article" date="2014" name="BMC Genomics">
        <title>Genome sequence of Anopheles sinensis provides insight into genetics basis of mosquito competence for malaria parasites.</title>
        <authorList>
            <person name="Zhou D."/>
            <person name="Zhang D."/>
            <person name="Ding G."/>
            <person name="Shi L."/>
            <person name="Hou Q."/>
            <person name="Ye Y."/>
            <person name="Xu Y."/>
            <person name="Zhou H."/>
            <person name="Xiong C."/>
            <person name="Li S."/>
            <person name="Yu J."/>
            <person name="Hong S."/>
            <person name="Yu X."/>
            <person name="Zou P."/>
            <person name="Chen C."/>
            <person name="Chang X."/>
            <person name="Wang W."/>
            <person name="Lv Y."/>
            <person name="Sun Y."/>
            <person name="Ma L."/>
            <person name="Shen B."/>
            <person name="Zhu C."/>
        </authorList>
    </citation>
    <scope>NUCLEOTIDE SEQUENCE [LARGE SCALE GENOMIC DNA]</scope>
</reference>
<dbReference type="InterPro" id="IPR026720">
    <property type="entry name" value="CFAP91"/>
</dbReference>
<evidence type="ECO:0000256" key="2">
    <source>
        <dbReference type="ARBA" id="ARBA00022490"/>
    </source>
</evidence>
<proteinExistence type="inferred from homology"/>
<keyword evidence="3" id="KW-0206">Cytoskeleton</keyword>
<dbReference type="EMBL" id="ATLV01018326">
    <property type="status" value="NOT_ANNOTATED_CDS"/>
    <property type="molecule type" value="Genomic_DNA"/>
</dbReference>
<keyword evidence="7" id="KW-0175">Coiled coil</keyword>
<name>A0A084VY79_ANOSI</name>
<evidence type="ECO:0000256" key="8">
    <source>
        <dbReference type="SAM" id="MobiDB-lite"/>
    </source>
</evidence>
<evidence type="ECO:0000259" key="9">
    <source>
        <dbReference type="Pfam" id="PF14738"/>
    </source>
</evidence>
<feature type="region of interest" description="Disordered" evidence="8">
    <location>
        <begin position="713"/>
        <end position="735"/>
    </location>
</feature>
<evidence type="ECO:0000313" key="10">
    <source>
        <dbReference type="EMBL" id="KFB42923.1"/>
    </source>
</evidence>
<evidence type="ECO:0000256" key="6">
    <source>
        <dbReference type="ARBA" id="ARBA00029555"/>
    </source>
</evidence>
<evidence type="ECO:0000313" key="11">
    <source>
        <dbReference type="EnsemblMetazoa" id="ASIC010790-PA"/>
    </source>
</evidence>
<keyword evidence="12" id="KW-1185">Reference proteome</keyword>
<comment type="similarity">
    <text evidence="5">Belongs to the CFAP91 family.</text>
</comment>
<dbReference type="AlphaFoldDB" id="A0A084VY79"/>
<dbReference type="Proteomes" id="UP000030765">
    <property type="component" value="Unassembled WGS sequence"/>
</dbReference>
<gene>
    <name evidence="10" type="ORF">ZHAS_00010790</name>
</gene>
<keyword evidence="4" id="KW-0966">Cell projection</keyword>
<accession>A0A084VY79</accession>
<organism evidence="10">
    <name type="scientific">Anopheles sinensis</name>
    <name type="common">Mosquito</name>
    <dbReference type="NCBI Taxonomy" id="74873"/>
    <lineage>
        <taxon>Eukaryota</taxon>
        <taxon>Metazoa</taxon>
        <taxon>Ecdysozoa</taxon>
        <taxon>Arthropoda</taxon>
        <taxon>Hexapoda</taxon>
        <taxon>Insecta</taxon>
        <taxon>Pterygota</taxon>
        <taxon>Neoptera</taxon>
        <taxon>Endopterygota</taxon>
        <taxon>Diptera</taxon>
        <taxon>Nematocera</taxon>
        <taxon>Culicoidea</taxon>
        <taxon>Culicidae</taxon>
        <taxon>Anophelinae</taxon>
        <taxon>Anopheles</taxon>
    </lineage>
</organism>
<dbReference type="EMBL" id="KE525231">
    <property type="protein sequence ID" value="KFB42923.1"/>
    <property type="molecule type" value="Genomic_DNA"/>
</dbReference>
<keyword evidence="2" id="KW-0963">Cytoplasm</keyword>
<evidence type="ECO:0000256" key="5">
    <source>
        <dbReference type="ARBA" id="ARBA00029468"/>
    </source>
</evidence>
<reference evidence="11" key="2">
    <citation type="submission" date="2020-05" db="UniProtKB">
        <authorList>
            <consortium name="EnsemblMetazoa"/>
        </authorList>
    </citation>
    <scope>IDENTIFICATION</scope>
</reference>
<dbReference type="VEuPathDB" id="VectorBase:ASIS008252"/>
<feature type="domain" description="CFAP91" evidence="9">
    <location>
        <begin position="160"/>
        <end position="312"/>
    </location>
</feature>
<protein>
    <recommendedName>
        <fullName evidence="6">Cilia- and flagella-associated protein 91</fullName>
    </recommendedName>
</protein>
<dbReference type="GO" id="GO:0005930">
    <property type="term" value="C:axoneme"/>
    <property type="evidence" value="ECO:0007669"/>
    <property type="project" value="UniProtKB-SubCell"/>
</dbReference>
<evidence type="ECO:0000256" key="1">
    <source>
        <dbReference type="ARBA" id="ARBA00004430"/>
    </source>
</evidence>
<evidence type="ECO:0000256" key="4">
    <source>
        <dbReference type="ARBA" id="ARBA00023273"/>
    </source>
</evidence>
<comment type="subcellular location">
    <subcellularLocation>
        <location evidence="1">Cytoplasm</location>
        <location evidence="1">Cytoskeleton</location>
        <location evidence="1">Cilium axoneme</location>
    </subcellularLocation>
</comment>
<dbReference type="OMA" id="VQTMYRD"/>
<dbReference type="Pfam" id="PF14738">
    <property type="entry name" value="CFAP91"/>
    <property type="match status" value="1"/>
</dbReference>
<evidence type="ECO:0000313" key="12">
    <source>
        <dbReference type="Proteomes" id="UP000030765"/>
    </source>
</evidence>
<feature type="coiled-coil region" evidence="7">
    <location>
        <begin position="615"/>
        <end position="642"/>
    </location>
</feature>
<dbReference type="InterPro" id="IPR032840">
    <property type="entry name" value="CFAP91_dom"/>
</dbReference>
<sequence>MTYRSHNVGPSRAFDHIYDPLYVASDRKDVCRANHAALAKSAPIGIFPVYQSMFSELPRLTRNHYVMHRNPLPYHPEVQVTSLRTYGTGYTAQTPDTSRVLGSERAKFFCHPNSGETGCNVRYAPEHHGGGEQETEYCGCDYDESTGDTGQPRFREVASQTVFRESSAQTQPWMPTAVLKENVMPAAEIVYVAEMLQHTRFPGVNEVEIVERARRKRTWEYALGACDSVDEWRQQKLVLQIFEWEEWVARERQIDRYQMLRLQLVAKIMEKRERDTHQATEGKMENTKRRINEARNQAMQKLEATFERNLRKLERKRHEQSVRHGAKDWRGMGGTGNSLALEPFSGGRKKYTKQSYDYDPNLIEVGLAKLEKKTAVAHKFVNPRDQRPQLWKPKEVCREFQKGFWSDNFLRKLYESLKQFRNRKDTERTAPQCLIVVSSPTESLVVSPVAMSPERENDSLYQQAVLLQKLIRGRATQLMIHRDYASEHDLMEDLIASHRLPVVEEFFPAEGLPAVAGGSVRERYLHILKNEQLLDAFIEGSSHGQMSSLMNTLERELTRLQQERNTQAFYLLAEQERYGRESSSMFESSSAFAPPVDRKSQGAQDELAIYLENALLEQAENIDEMREKIHQLVRKFDEEADRRSDGTSLLSACGPGLGTVGGREELVSIAGSLADEMIVPDLFRRAVRERIKFKQQTCLANVHDMLYNRQEDEETRVTTDGSNVHKAPTTDQKQPEERRVVDGLLEGIIDRAVQLPPAATAESAYSENEVEELPEDEEEMAGSDFYGLRFDGAEMEADEQEEEEEIGRMANDLIEDILSQVLDVSEEDNAAVQ</sequence>
<evidence type="ECO:0000256" key="3">
    <source>
        <dbReference type="ARBA" id="ARBA00023212"/>
    </source>
</evidence>
<dbReference type="PANTHER" id="PTHR22455:SF10">
    <property type="entry name" value="CILIA- AND FLAGELLA-ASSOCIATED PROTEIN 91"/>
    <property type="match status" value="1"/>
</dbReference>
<dbReference type="STRING" id="74873.A0A084VY79"/>
<dbReference type="OrthoDB" id="567787at2759"/>
<dbReference type="PANTHER" id="PTHR22455">
    <property type="entry name" value="CILIA- AND FLAGELLA-ASSOCIATED PROTEIN 91"/>
    <property type="match status" value="1"/>
</dbReference>